<evidence type="ECO:0000256" key="6">
    <source>
        <dbReference type="ARBA" id="ARBA00022837"/>
    </source>
</evidence>
<dbReference type="KEGG" id="tet:TTHERM_00689850"/>
<dbReference type="RefSeq" id="XP_001026988.1">
    <property type="nucleotide sequence ID" value="XM_001026988.3"/>
</dbReference>
<evidence type="ECO:0000256" key="4">
    <source>
        <dbReference type="ARBA" id="ARBA00022723"/>
    </source>
</evidence>
<keyword evidence="11" id="KW-1185">Reference proteome</keyword>
<evidence type="ECO:0000256" key="2">
    <source>
        <dbReference type="ARBA" id="ARBA00005253"/>
    </source>
</evidence>
<dbReference type="OMA" id="GEQMDDS"/>
<evidence type="ECO:0000313" key="11">
    <source>
        <dbReference type="Proteomes" id="UP000009168"/>
    </source>
</evidence>
<name>I7MJL5_TETTS</name>
<dbReference type="SUPFAM" id="SSF47473">
    <property type="entry name" value="EF-hand"/>
    <property type="match status" value="1"/>
</dbReference>
<dbReference type="Proteomes" id="UP000009168">
    <property type="component" value="Unassembled WGS sequence"/>
</dbReference>
<dbReference type="Pfam" id="PF13499">
    <property type="entry name" value="EF-hand_7"/>
    <property type="match status" value="2"/>
</dbReference>
<comment type="function">
    <text evidence="8">Plays a fundamental role in microtubule organizing center structure and function. Component of the infraciliary lattice (ICL) and the ciliary basal bodies.</text>
</comment>
<dbReference type="OrthoDB" id="410571at2759"/>
<dbReference type="Gene3D" id="1.10.238.10">
    <property type="entry name" value="EF-hand"/>
    <property type="match status" value="2"/>
</dbReference>
<keyword evidence="7" id="KW-0206">Cytoskeleton</keyword>
<gene>
    <name evidence="10" type="ORF">TTHERM_00689850</name>
</gene>
<dbReference type="InterPro" id="IPR002048">
    <property type="entry name" value="EF_hand_dom"/>
</dbReference>
<sequence length="170" mass="19550">MNQRKNQTQQKKFNPADYVRPGVTEDEVIEIKEAFDLFDMDLGGTIDPSELQAAMRSLGFEAKNQTIYKMIADLDTDQSGQINFAEFLNLMTARISDKDSREDIRKVFMLFNDENNVGISIKQLRRIAQELGEQMDDSELQEMIERADSNGDGLVTEDDFYNIMTKKNFV</sequence>
<accession>I7MJL5</accession>
<feature type="domain" description="EF-hand" evidence="9">
    <location>
        <begin position="26"/>
        <end position="61"/>
    </location>
</feature>
<dbReference type="CDD" id="cd00051">
    <property type="entry name" value="EFh"/>
    <property type="match status" value="1"/>
</dbReference>
<keyword evidence="4" id="KW-0479">Metal-binding</keyword>
<keyword evidence="5" id="KW-0677">Repeat</keyword>
<dbReference type="PANTHER" id="PTHR23050">
    <property type="entry name" value="CALCIUM BINDING PROTEIN"/>
    <property type="match status" value="1"/>
</dbReference>
<evidence type="ECO:0000256" key="5">
    <source>
        <dbReference type="ARBA" id="ARBA00022737"/>
    </source>
</evidence>
<dbReference type="InterPro" id="IPR011992">
    <property type="entry name" value="EF-hand-dom_pair"/>
</dbReference>
<evidence type="ECO:0000256" key="7">
    <source>
        <dbReference type="ARBA" id="ARBA00023212"/>
    </source>
</evidence>
<evidence type="ECO:0000256" key="3">
    <source>
        <dbReference type="ARBA" id="ARBA00022490"/>
    </source>
</evidence>
<evidence type="ECO:0000256" key="8">
    <source>
        <dbReference type="ARBA" id="ARBA00025692"/>
    </source>
</evidence>
<organism evidence="10 11">
    <name type="scientific">Tetrahymena thermophila (strain SB210)</name>
    <dbReference type="NCBI Taxonomy" id="312017"/>
    <lineage>
        <taxon>Eukaryota</taxon>
        <taxon>Sar</taxon>
        <taxon>Alveolata</taxon>
        <taxon>Ciliophora</taxon>
        <taxon>Intramacronucleata</taxon>
        <taxon>Oligohymenophorea</taxon>
        <taxon>Hymenostomatida</taxon>
        <taxon>Tetrahymenina</taxon>
        <taxon>Tetrahymenidae</taxon>
        <taxon>Tetrahymena</taxon>
    </lineage>
</organism>
<evidence type="ECO:0000256" key="1">
    <source>
        <dbReference type="ARBA" id="ARBA00004245"/>
    </source>
</evidence>
<dbReference type="AlphaFoldDB" id="I7MJL5"/>
<comment type="similarity">
    <text evidence="2">Belongs to the centrin family.</text>
</comment>
<dbReference type="GO" id="GO:0005509">
    <property type="term" value="F:calcium ion binding"/>
    <property type="evidence" value="ECO:0007669"/>
    <property type="project" value="InterPro"/>
</dbReference>
<dbReference type="GO" id="GO:0005856">
    <property type="term" value="C:cytoskeleton"/>
    <property type="evidence" value="ECO:0007669"/>
    <property type="project" value="UniProtKB-SubCell"/>
</dbReference>
<dbReference type="STRING" id="312017.I7MJL5"/>
<keyword evidence="6" id="KW-0106">Calcium</keyword>
<dbReference type="PROSITE" id="PS00018">
    <property type="entry name" value="EF_HAND_1"/>
    <property type="match status" value="2"/>
</dbReference>
<feature type="domain" description="EF-hand" evidence="9">
    <location>
        <begin position="135"/>
        <end position="170"/>
    </location>
</feature>
<dbReference type="InterPro" id="IPR018247">
    <property type="entry name" value="EF_Hand_1_Ca_BS"/>
</dbReference>
<dbReference type="PROSITE" id="PS50222">
    <property type="entry name" value="EF_HAND_2"/>
    <property type="match status" value="3"/>
</dbReference>
<comment type="subcellular location">
    <subcellularLocation>
        <location evidence="1">Cytoplasm</location>
        <location evidence="1">Cytoskeleton</location>
    </subcellularLocation>
</comment>
<dbReference type="FunFam" id="1.10.238.10:FF:000178">
    <property type="entry name" value="Calmodulin-2 A"/>
    <property type="match status" value="1"/>
</dbReference>
<dbReference type="InterPro" id="IPR050145">
    <property type="entry name" value="Centrin_CML-like"/>
</dbReference>
<dbReference type="EMBL" id="GG662260">
    <property type="protein sequence ID" value="EAS06746.1"/>
    <property type="molecule type" value="Genomic_DNA"/>
</dbReference>
<evidence type="ECO:0000259" key="9">
    <source>
        <dbReference type="PROSITE" id="PS50222"/>
    </source>
</evidence>
<keyword evidence="3" id="KW-0963">Cytoplasm</keyword>
<dbReference type="GeneID" id="7836972"/>
<dbReference type="eggNOG" id="KOG0028">
    <property type="taxonomic scope" value="Eukaryota"/>
</dbReference>
<proteinExistence type="inferred from homology"/>
<dbReference type="SMART" id="SM00054">
    <property type="entry name" value="EFh"/>
    <property type="match status" value="3"/>
</dbReference>
<reference evidence="11" key="1">
    <citation type="journal article" date="2006" name="PLoS Biol.">
        <title>Macronuclear genome sequence of the ciliate Tetrahymena thermophila, a model eukaryote.</title>
        <authorList>
            <person name="Eisen J.A."/>
            <person name="Coyne R.S."/>
            <person name="Wu M."/>
            <person name="Wu D."/>
            <person name="Thiagarajan M."/>
            <person name="Wortman J.R."/>
            <person name="Badger J.H."/>
            <person name="Ren Q."/>
            <person name="Amedeo P."/>
            <person name="Jones K.M."/>
            <person name="Tallon L.J."/>
            <person name="Delcher A.L."/>
            <person name="Salzberg S.L."/>
            <person name="Silva J.C."/>
            <person name="Haas B.J."/>
            <person name="Majoros W.H."/>
            <person name="Farzad M."/>
            <person name="Carlton J.M."/>
            <person name="Smith R.K. Jr."/>
            <person name="Garg J."/>
            <person name="Pearlman R.E."/>
            <person name="Karrer K.M."/>
            <person name="Sun L."/>
            <person name="Manning G."/>
            <person name="Elde N.C."/>
            <person name="Turkewitz A.P."/>
            <person name="Asai D.J."/>
            <person name="Wilkes D.E."/>
            <person name="Wang Y."/>
            <person name="Cai H."/>
            <person name="Collins K."/>
            <person name="Stewart B.A."/>
            <person name="Lee S.R."/>
            <person name="Wilamowska K."/>
            <person name="Weinberg Z."/>
            <person name="Ruzzo W.L."/>
            <person name="Wloga D."/>
            <person name="Gaertig J."/>
            <person name="Frankel J."/>
            <person name="Tsao C.-C."/>
            <person name="Gorovsky M.A."/>
            <person name="Keeling P.J."/>
            <person name="Waller R.F."/>
            <person name="Patron N.J."/>
            <person name="Cherry J.M."/>
            <person name="Stover N.A."/>
            <person name="Krieger C.J."/>
            <person name="del Toro C."/>
            <person name="Ryder H.F."/>
            <person name="Williamson S.C."/>
            <person name="Barbeau R.A."/>
            <person name="Hamilton E.P."/>
            <person name="Orias E."/>
        </authorList>
    </citation>
    <scope>NUCLEOTIDE SEQUENCE [LARGE SCALE GENOMIC DNA]</scope>
    <source>
        <strain evidence="11">SB210</strain>
    </source>
</reference>
<dbReference type="InParanoid" id="I7MJL5"/>
<dbReference type="HOGENOM" id="CLU_061288_18_2_1"/>
<protein>
    <submittedName>
        <fullName evidence="10">Caltractin</fullName>
    </submittedName>
</protein>
<feature type="domain" description="EF-hand" evidence="9">
    <location>
        <begin position="62"/>
        <end position="97"/>
    </location>
</feature>
<evidence type="ECO:0000313" key="10">
    <source>
        <dbReference type="EMBL" id="EAS06746.1"/>
    </source>
</evidence>